<evidence type="ECO:0000313" key="3">
    <source>
        <dbReference type="Proteomes" id="UP000214720"/>
    </source>
</evidence>
<evidence type="ECO:0000313" key="2">
    <source>
        <dbReference type="EMBL" id="OXC75708.1"/>
    </source>
</evidence>
<comment type="caution">
    <text evidence="2">The sequence shown here is derived from an EMBL/GenBank/DDBJ whole genome shotgun (WGS) entry which is preliminary data.</text>
</comment>
<feature type="compositionally biased region" description="Basic and acidic residues" evidence="1">
    <location>
        <begin position="23"/>
        <end position="41"/>
    </location>
</feature>
<dbReference type="EMBL" id="MTHB01000165">
    <property type="protein sequence ID" value="OXC75708.1"/>
    <property type="molecule type" value="Genomic_DNA"/>
</dbReference>
<protein>
    <submittedName>
        <fullName evidence="2">Uncharacterized protein</fullName>
    </submittedName>
</protein>
<evidence type="ECO:0000256" key="1">
    <source>
        <dbReference type="SAM" id="MobiDB-lite"/>
    </source>
</evidence>
<feature type="region of interest" description="Disordered" evidence="1">
    <location>
        <begin position="1"/>
        <end position="41"/>
    </location>
</feature>
<dbReference type="AlphaFoldDB" id="A0A226WYM0"/>
<sequence length="41" mass="4540">MHHASAGSKFQPRATFLSTHAGRRPDKVPFDRHGEHDAQSA</sequence>
<gene>
    <name evidence="2" type="ORF">BSU04_26105</name>
</gene>
<organism evidence="2 3">
    <name type="scientific">Caballeronia sordidicola</name>
    <name type="common">Burkholderia sordidicola</name>
    <dbReference type="NCBI Taxonomy" id="196367"/>
    <lineage>
        <taxon>Bacteria</taxon>
        <taxon>Pseudomonadati</taxon>
        <taxon>Pseudomonadota</taxon>
        <taxon>Betaproteobacteria</taxon>
        <taxon>Burkholderiales</taxon>
        <taxon>Burkholderiaceae</taxon>
        <taxon>Caballeronia</taxon>
    </lineage>
</organism>
<reference evidence="3" key="1">
    <citation type="submission" date="2017-01" db="EMBL/GenBank/DDBJ databases">
        <title>Genome Analysis of Deinococcus marmoris KOPRI26562.</title>
        <authorList>
            <person name="Kim J.H."/>
            <person name="Oh H.-M."/>
        </authorList>
    </citation>
    <scope>NUCLEOTIDE SEQUENCE [LARGE SCALE GENOMIC DNA]</scope>
    <source>
        <strain evidence="3">PAMC 26633</strain>
    </source>
</reference>
<name>A0A226WYM0_CABSO</name>
<proteinExistence type="predicted"/>
<accession>A0A226WYM0</accession>
<dbReference type="Proteomes" id="UP000214720">
    <property type="component" value="Unassembled WGS sequence"/>
</dbReference>